<dbReference type="PANTHER" id="PTHR14942:SF0">
    <property type="entry name" value="U11_U12 SMALL NUCLEAR RIBONUCLEOPROTEIN 25 KDA PROTEIN"/>
    <property type="match status" value="1"/>
</dbReference>
<accession>A0A168R8L1</accession>
<dbReference type="STRING" id="4829.A0A168R8L1"/>
<dbReference type="OrthoDB" id="72819at2759"/>
<name>A0A168R8L1_ABSGL</name>
<dbReference type="InParanoid" id="A0A168R8L1"/>
<protein>
    <recommendedName>
        <fullName evidence="1">SNRNP25 ubiquitin-like domain-containing protein</fullName>
    </recommendedName>
</protein>
<dbReference type="InterPro" id="IPR040610">
    <property type="entry name" value="SNRNP25_ubiquitin"/>
</dbReference>
<organism evidence="2">
    <name type="scientific">Absidia glauca</name>
    <name type="common">Pin mould</name>
    <dbReference type="NCBI Taxonomy" id="4829"/>
    <lineage>
        <taxon>Eukaryota</taxon>
        <taxon>Fungi</taxon>
        <taxon>Fungi incertae sedis</taxon>
        <taxon>Mucoromycota</taxon>
        <taxon>Mucoromycotina</taxon>
        <taxon>Mucoromycetes</taxon>
        <taxon>Mucorales</taxon>
        <taxon>Cunninghamellaceae</taxon>
        <taxon>Absidia</taxon>
    </lineage>
</organism>
<dbReference type="Gene3D" id="3.10.20.90">
    <property type="entry name" value="Phosphatidylinositol 3-kinase Catalytic Subunit, Chain A, domain 1"/>
    <property type="match status" value="1"/>
</dbReference>
<sequence length="148" mass="17349">MNQDPPTENDLEQTIHALLKDPLLGDVPKRPTVQDLDDLIALELGHAYQIHIHRGALPSLSIQVSQSSTVRDIKRMFERAWTQQQQQQEAHRAVSWKYIWRTYCLEFDHQRLVKEDATVSGLHQGATLRFVRLQHDKRTHKKAWRRGK</sequence>
<dbReference type="GO" id="GO:0000398">
    <property type="term" value="P:mRNA splicing, via spliceosome"/>
    <property type="evidence" value="ECO:0007669"/>
    <property type="project" value="InterPro"/>
</dbReference>
<dbReference type="OMA" id="KHVWANF"/>
<dbReference type="PANTHER" id="PTHR14942">
    <property type="entry name" value="U11/U12 SMALL NUCLEAR RIBONUCLEOPROTEIN 25 KDA PROTEIN"/>
    <property type="match status" value="1"/>
</dbReference>
<gene>
    <name evidence="2" type="primary">ABSGL_12176.1 scaffold 12718</name>
</gene>
<proteinExistence type="predicted"/>
<dbReference type="InterPro" id="IPR029071">
    <property type="entry name" value="Ubiquitin-like_domsf"/>
</dbReference>
<dbReference type="InterPro" id="IPR039690">
    <property type="entry name" value="SNRNP25"/>
</dbReference>
<dbReference type="Pfam" id="PF18036">
    <property type="entry name" value="Ubiquitin_4"/>
    <property type="match status" value="1"/>
</dbReference>
<dbReference type="CDD" id="cd17058">
    <property type="entry name" value="Ubl_SNRNP25"/>
    <property type="match status" value="1"/>
</dbReference>
<evidence type="ECO:0000313" key="2">
    <source>
        <dbReference type="EMBL" id="SAM06288.1"/>
    </source>
</evidence>
<evidence type="ECO:0000259" key="1">
    <source>
        <dbReference type="Pfam" id="PF18036"/>
    </source>
</evidence>
<keyword evidence="3" id="KW-1185">Reference proteome</keyword>
<dbReference type="SUPFAM" id="SSF54236">
    <property type="entry name" value="Ubiquitin-like"/>
    <property type="match status" value="1"/>
</dbReference>
<dbReference type="EMBL" id="LT554584">
    <property type="protein sequence ID" value="SAM06288.1"/>
    <property type="molecule type" value="Genomic_DNA"/>
</dbReference>
<dbReference type="Proteomes" id="UP000078561">
    <property type="component" value="Unassembled WGS sequence"/>
</dbReference>
<dbReference type="AlphaFoldDB" id="A0A168R8L1"/>
<feature type="domain" description="SNRNP25 ubiquitin-like" evidence="1">
    <location>
        <begin position="49"/>
        <end position="132"/>
    </location>
</feature>
<evidence type="ECO:0000313" key="3">
    <source>
        <dbReference type="Proteomes" id="UP000078561"/>
    </source>
</evidence>
<reference evidence="2" key="1">
    <citation type="submission" date="2016-04" db="EMBL/GenBank/DDBJ databases">
        <authorList>
            <person name="Evans L.H."/>
            <person name="Alamgir A."/>
            <person name="Owens N."/>
            <person name="Weber N.D."/>
            <person name="Virtaneva K."/>
            <person name="Barbian K."/>
            <person name="Babar A."/>
            <person name="Rosenke K."/>
        </authorList>
    </citation>
    <scope>NUCLEOTIDE SEQUENCE [LARGE SCALE GENOMIC DNA]</scope>
    <source>
        <strain evidence="2">CBS 101.48</strain>
    </source>
</reference>